<feature type="region of interest" description="Disordered" evidence="6">
    <location>
        <begin position="1"/>
        <end position="34"/>
    </location>
</feature>
<gene>
    <name evidence="9" type="ORF">EAS64_02205</name>
</gene>
<dbReference type="Proteomes" id="UP000460272">
    <property type="component" value="Unassembled WGS sequence"/>
</dbReference>
<evidence type="ECO:0000256" key="1">
    <source>
        <dbReference type="ARBA" id="ARBA00010641"/>
    </source>
</evidence>
<comment type="caution">
    <text evidence="9">The sequence shown here is derived from an EMBL/GenBank/DDBJ whole genome shotgun (WGS) entry which is preliminary data.</text>
</comment>
<comment type="similarity">
    <text evidence="1">Belongs to the sigma-70 factor family. ECF subfamily.</text>
</comment>
<dbReference type="InterPro" id="IPR013249">
    <property type="entry name" value="RNA_pol_sigma70_r4_t2"/>
</dbReference>
<proteinExistence type="inferred from homology"/>
<evidence type="ECO:0000313" key="10">
    <source>
        <dbReference type="Proteomes" id="UP000460272"/>
    </source>
</evidence>
<protein>
    <submittedName>
        <fullName evidence="9">RNA polymerase sigma factor</fullName>
    </submittedName>
</protein>
<evidence type="ECO:0000256" key="4">
    <source>
        <dbReference type="ARBA" id="ARBA00023125"/>
    </source>
</evidence>
<keyword evidence="10" id="KW-1185">Reference proteome</keyword>
<dbReference type="InterPro" id="IPR039425">
    <property type="entry name" value="RNA_pol_sigma-70-like"/>
</dbReference>
<evidence type="ECO:0000256" key="2">
    <source>
        <dbReference type="ARBA" id="ARBA00023015"/>
    </source>
</evidence>
<evidence type="ECO:0000259" key="8">
    <source>
        <dbReference type="Pfam" id="PF08281"/>
    </source>
</evidence>
<keyword evidence="5" id="KW-0804">Transcription</keyword>
<dbReference type="PANTHER" id="PTHR43133">
    <property type="entry name" value="RNA POLYMERASE ECF-TYPE SIGMA FACTO"/>
    <property type="match status" value="1"/>
</dbReference>
<feature type="domain" description="RNA polymerase sigma-70 region 2" evidence="7">
    <location>
        <begin position="67"/>
        <end position="132"/>
    </location>
</feature>
<dbReference type="Gene3D" id="1.10.10.10">
    <property type="entry name" value="Winged helix-like DNA-binding domain superfamily/Winged helix DNA-binding domain"/>
    <property type="match status" value="1"/>
</dbReference>
<organism evidence="9 10">
    <name type="scientific">Trebonia kvetii</name>
    <dbReference type="NCBI Taxonomy" id="2480626"/>
    <lineage>
        <taxon>Bacteria</taxon>
        <taxon>Bacillati</taxon>
        <taxon>Actinomycetota</taxon>
        <taxon>Actinomycetes</taxon>
        <taxon>Streptosporangiales</taxon>
        <taxon>Treboniaceae</taxon>
        <taxon>Trebonia</taxon>
    </lineage>
</organism>
<dbReference type="NCBIfam" id="TIGR02937">
    <property type="entry name" value="sigma70-ECF"/>
    <property type="match status" value="1"/>
</dbReference>
<reference evidence="9 10" key="1">
    <citation type="submission" date="2018-11" db="EMBL/GenBank/DDBJ databases">
        <title>Trebonia kvetii gen.nov., sp.nov., a novel acidophilic actinobacterium, and proposal of the new actinobacterial family Treboniaceae fam. nov.</title>
        <authorList>
            <person name="Rapoport D."/>
            <person name="Sagova-Mareckova M."/>
            <person name="Sedlacek I."/>
            <person name="Provaznik J."/>
            <person name="Kralova S."/>
            <person name="Pavlinic D."/>
            <person name="Benes V."/>
            <person name="Kopecky J."/>
        </authorList>
    </citation>
    <scope>NUCLEOTIDE SEQUENCE [LARGE SCALE GENOMIC DNA]</scope>
    <source>
        <strain evidence="9 10">15Tr583</strain>
    </source>
</reference>
<dbReference type="GO" id="GO:0006352">
    <property type="term" value="P:DNA-templated transcription initiation"/>
    <property type="evidence" value="ECO:0007669"/>
    <property type="project" value="InterPro"/>
</dbReference>
<evidence type="ECO:0000256" key="3">
    <source>
        <dbReference type="ARBA" id="ARBA00023082"/>
    </source>
</evidence>
<evidence type="ECO:0000256" key="6">
    <source>
        <dbReference type="SAM" id="MobiDB-lite"/>
    </source>
</evidence>
<sequence length="236" mass="25807">MPATTRGGWPGCSSPDCASPTDPGRTSPAYPGGKRRERIAPARQYLCVDEKLRSGPIEAPADFADAFREHFAPVYRFIARRVGTGLAEDLAAEAFATAYRRRASYDPVRGSVRSWLFGIAANVLRGHWRDEQELLELDARLTSDGTRSFDTDADSRVAAAALMPRIAGALAALNPEQRDVLLLHAWADLSHEEIAAALGIANGTARSRLSRARAALRAQLGEFDFTLWTFKENDHA</sequence>
<dbReference type="InterPro" id="IPR013325">
    <property type="entry name" value="RNA_pol_sigma_r2"/>
</dbReference>
<evidence type="ECO:0000259" key="7">
    <source>
        <dbReference type="Pfam" id="PF04542"/>
    </source>
</evidence>
<dbReference type="Pfam" id="PF04542">
    <property type="entry name" value="Sigma70_r2"/>
    <property type="match status" value="1"/>
</dbReference>
<dbReference type="PANTHER" id="PTHR43133:SF8">
    <property type="entry name" value="RNA POLYMERASE SIGMA FACTOR HI_1459-RELATED"/>
    <property type="match status" value="1"/>
</dbReference>
<evidence type="ECO:0000313" key="9">
    <source>
        <dbReference type="EMBL" id="TVZ06271.1"/>
    </source>
</evidence>
<name>A0A6P2C8B6_9ACTN</name>
<dbReference type="Gene3D" id="1.10.1740.10">
    <property type="match status" value="1"/>
</dbReference>
<dbReference type="GO" id="GO:0003677">
    <property type="term" value="F:DNA binding"/>
    <property type="evidence" value="ECO:0007669"/>
    <property type="project" value="UniProtKB-KW"/>
</dbReference>
<dbReference type="InterPro" id="IPR036388">
    <property type="entry name" value="WH-like_DNA-bd_sf"/>
</dbReference>
<accession>A0A6P2C8B6</accession>
<dbReference type="InterPro" id="IPR014284">
    <property type="entry name" value="RNA_pol_sigma-70_dom"/>
</dbReference>
<dbReference type="GO" id="GO:0016987">
    <property type="term" value="F:sigma factor activity"/>
    <property type="evidence" value="ECO:0007669"/>
    <property type="project" value="UniProtKB-KW"/>
</dbReference>
<dbReference type="EMBL" id="RPFW01000001">
    <property type="protein sequence ID" value="TVZ06271.1"/>
    <property type="molecule type" value="Genomic_DNA"/>
</dbReference>
<dbReference type="SUPFAM" id="SSF88946">
    <property type="entry name" value="Sigma2 domain of RNA polymerase sigma factors"/>
    <property type="match status" value="1"/>
</dbReference>
<dbReference type="SUPFAM" id="SSF88659">
    <property type="entry name" value="Sigma3 and sigma4 domains of RNA polymerase sigma factors"/>
    <property type="match status" value="1"/>
</dbReference>
<dbReference type="AlphaFoldDB" id="A0A6P2C8B6"/>
<dbReference type="Pfam" id="PF08281">
    <property type="entry name" value="Sigma70_r4_2"/>
    <property type="match status" value="1"/>
</dbReference>
<keyword evidence="3" id="KW-0731">Sigma factor</keyword>
<dbReference type="InterPro" id="IPR007627">
    <property type="entry name" value="RNA_pol_sigma70_r2"/>
</dbReference>
<dbReference type="InterPro" id="IPR013324">
    <property type="entry name" value="RNA_pol_sigma_r3/r4-like"/>
</dbReference>
<dbReference type="OrthoDB" id="5518337at2"/>
<evidence type="ECO:0000256" key="5">
    <source>
        <dbReference type="ARBA" id="ARBA00023163"/>
    </source>
</evidence>
<keyword evidence="4" id="KW-0238">DNA-binding</keyword>
<keyword evidence="2" id="KW-0805">Transcription regulation</keyword>
<dbReference type="CDD" id="cd06171">
    <property type="entry name" value="Sigma70_r4"/>
    <property type="match status" value="1"/>
</dbReference>
<feature type="domain" description="RNA polymerase sigma factor 70 region 4 type 2" evidence="8">
    <location>
        <begin position="166"/>
        <end position="216"/>
    </location>
</feature>